<comment type="similarity">
    <text evidence="1">Belongs to the leucine-binding protein family.</text>
</comment>
<dbReference type="SUPFAM" id="SSF53822">
    <property type="entry name" value="Periplasmic binding protein-like I"/>
    <property type="match status" value="1"/>
</dbReference>
<dbReference type="EMBL" id="DSUH01000374">
    <property type="protein sequence ID" value="HGU34388.1"/>
    <property type="molecule type" value="Genomic_DNA"/>
</dbReference>
<comment type="caution">
    <text evidence="5">The sequence shown here is derived from an EMBL/GenBank/DDBJ whole genome shotgun (WGS) entry which is preliminary data.</text>
</comment>
<keyword evidence="2" id="KW-0732">Signal</keyword>
<organism evidence="5">
    <name type="scientific">Desulfatirhabdium butyrativorans</name>
    <dbReference type="NCBI Taxonomy" id="340467"/>
    <lineage>
        <taxon>Bacteria</taxon>
        <taxon>Pseudomonadati</taxon>
        <taxon>Thermodesulfobacteriota</taxon>
        <taxon>Desulfobacteria</taxon>
        <taxon>Desulfobacterales</taxon>
        <taxon>Desulfatirhabdiaceae</taxon>
        <taxon>Desulfatirhabdium</taxon>
    </lineage>
</organism>
<sequence>MVEDMKRFLLTGWAIALIALIGFGCAPPPKVAIPDRPAVERPVPKQPAPAPKPADVGDDLFEAAEASFLRKDYDKALEAYTAYLNRYPAGSWVADSLLKVGLIHREKGRLSQALSAFQRLSLDFPNSALAASAEVASFPIYFQMKNYGGIIQRAANLLKQRLSPDIHRETIDWLAKAYEASGKPGDALLTYAQALATVDGATRTVFWTQFNAIAARTDPDELMRLVNRTGIPEVQGELLYHAAGGYIQKEAYDKALAAIDRFRRDFPQHARRGRIDELALQVGRQSEFAKQTVGVILPLSGTYEAYGKRALRGVELAQYAFSSSRPSDSVTVLIKDNLSTPEGSAAAVRELAEARAAAILGPIGSAEAAAEAAQAAGIPILTLTQKEKITQIGSQVFRHFITPDMQTQRLVDYAIKNKRLNRFAVLYPKEPYGTGMMNAFVEKVQAAGGEVIGVESYDPTAADYAVPIQKLTGGSADGDTSAQPDAAPRNDIDVLFLPESPAKTVRILAQLNFYNLKPKLILGTNLWHTPSARSLAASIDSEIVFTDAFDPDSEAEQARRFSDLCMELYNEKPGLVEAITYDSALMLFETVNRPDIRYRSDIRSQLLAIPGRNGITGKTRFAPNRECIKELLLFRILPDRILDITGF</sequence>
<evidence type="ECO:0000259" key="4">
    <source>
        <dbReference type="Pfam" id="PF13458"/>
    </source>
</evidence>
<dbReference type="InterPro" id="IPR019734">
    <property type="entry name" value="TPR_rpt"/>
</dbReference>
<proteinExistence type="inferred from homology"/>
<dbReference type="Pfam" id="PF13458">
    <property type="entry name" value="Peripla_BP_6"/>
    <property type="match status" value="1"/>
</dbReference>
<feature type="domain" description="Leucine-binding protein" evidence="4">
    <location>
        <begin position="291"/>
        <end position="635"/>
    </location>
</feature>
<dbReference type="PROSITE" id="PS51257">
    <property type="entry name" value="PROKAR_LIPOPROTEIN"/>
    <property type="match status" value="1"/>
</dbReference>
<evidence type="ECO:0000256" key="2">
    <source>
        <dbReference type="ARBA" id="ARBA00022729"/>
    </source>
</evidence>
<reference evidence="5" key="1">
    <citation type="journal article" date="2020" name="mSystems">
        <title>Genome- and Community-Level Interaction Insights into Carbon Utilization and Element Cycling Functions of Hydrothermarchaeota in Hydrothermal Sediment.</title>
        <authorList>
            <person name="Zhou Z."/>
            <person name="Liu Y."/>
            <person name="Xu W."/>
            <person name="Pan J."/>
            <person name="Luo Z.H."/>
            <person name="Li M."/>
        </authorList>
    </citation>
    <scope>NUCLEOTIDE SEQUENCE [LARGE SCALE GENOMIC DNA]</scope>
    <source>
        <strain evidence="5">SpSt-477</strain>
    </source>
</reference>
<dbReference type="InterPro" id="IPR028081">
    <property type="entry name" value="Leu-bd"/>
</dbReference>
<dbReference type="InterPro" id="IPR028082">
    <property type="entry name" value="Peripla_BP_I"/>
</dbReference>
<gene>
    <name evidence="5" type="ORF">ENS29_16310</name>
</gene>
<dbReference type="InterPro" id="IPR011990">
    <property type="entry name" value="TPR-like_helical_dom_sf"/>
</dbReference>
<dbReference type="InterPro" id="IPR051010">
    <property type="entry name" value="BCAA_transport"/>
</dbReference>
<dbReference type="SUPFAM" id="SSF48452">
    <property type="entry name" value="TPR-like"/>
    <property type="match status" value="1"/>
</dbReference>
<evidence type="ECO:0000256" key="3">
    <source>
        <dbReference type="SAM" id="MobiDB-lite"/>
    </source>
</evidence>
<dbReference type="PANTHER" id="PTHR30483">
    <property type="entry name" value="LEUCINE-SPECIFIC-BINDING PROTEIN"/>
    <property type="match status" value="1"/>
</dbReference>
<dbReference type="Gene3D" id="1.25.40.10">
    <property type="entry name" value="Tetratricopeptide repeat domain"/>
    <property type="match status" value="1"/>
</dbReference>
<accession>A0A7C4RUB7</accession>
<dbReference type="PANTHER" id="PTHR30483:SF6">
    <property type="entry name" value="PERIPLASMIC BINDING PROTEIN OF ABC TRANSPORTER FOR NATURAL AMINO ACIDS"/>
    <property type="match status" value="1"/>
</dbReference>
<dbReference type="CDD" id="cd06339">
    <property type="entry name" value="PBP1_YraM_LppC_lipoprotein-like"/>
    <property type="match status" value="1"/>
</dbReference>
<dbReference type="Pfam" id="PF13174">
    <property type="entry name" value="TPR_6"/>
    <property type="match status" value="2"/>
</dbReference>
<name>A0A7C4RUB7_9BACT</name>
<feature type="region of interest" description="Disordered" evidence="3">
    <location>
        <begin position="36"/>
        <end position="55"/>
    </location>
</feature>
<protein>
    <submittedName>
        <fullName evidence="5">Tetratricopeptide repeat protein</fullName>
    </submittedName>
</protein>
<evidence type="ECO:0000256" key="1">
    <source>
        <dbReference type="ARBA" id="ARBA00010062"/>
    </source>
</evidence>
<evidence type="ECO:0000313" key="5">
    <source>
        <dbReference type="EMBL" id="HGU34388.1"/>
    </source>
</evidence>
<dbReference type="AlphaFoldDB" id="A0A7C4RUB7"/>
<dbReference type="Gene3D" id="3.40.50.2300">
    <property type="match status" value="2"/>
</dbReference>